<feature type="modified residue" description="4-aspartylphosphate" evidence="13">
    <location>
        <position position="528"/>
    </location>
</feature>
<dbReference type="Gene3D" id="1.20.120.160">
    <property type="entry name" value="HPT domain"/>
    <property type="match status" value="1"/>
</dbReference>
<evidence type="ECO:0000256" key="3">
    <source>
        <dbReference type="ARBA" id="ARBA00012438"/>
    </source>
</evidence>
<dbReference type="Gene3D" id="3.30.565.10">
    <property type="entry name" value="Histidine kinase-like ATPase, C-terminal domain"/>
    <property type="match status" value="1"/>
</dbReference>
<dbReference type="RefSeq" id="WP_238244920.1">
    <property type="nucleotide sequence ID" value="NZ_BPQP01000046.1"/>
</dbReference>
<dbReference type="Gene3D" id="3.40.50.2300">
    <property type="match status" value="1"/>
</dbReference>
<dbReference type="InterPro" id="IPR008207">
    <property type="entry name" value="Sig_transdc_His_kin_Hpt_dom"/>
</dbReference>
<dbReference type="InterPro" id="IPR003661">
    <property type="entry name" value="HisK_dim/P_dom"/>
</dbReference>
<dbReference type="InterPro" id="IPR005467">
    <property type="entry name" value="His_kinase_dom"/>
</dbReference>
<dbReference type="InterPro" id="IPR003594">
    <property type="entry name" value="HATPase_dom"/>
</dbReference>
<keyword evidence="6 14" id="KW-0812">Transmembrane</keyword>
<dbReference type="InterPro" id="IPR007891">
    <property type="entry name" value="CHASE3"/>
</dbReference>
<dbReference type="PROSITE" id="PS50110">
    <property type="entry name" value="RESPONSE_REGULATORY"/>
    <property type="match status" value="1"/>
</dbReference>
<reference evidence="18" key="1">
    <citation type="journal article" date="2021" name="Front. Microbiol.">
        <title>Comprehensive Comparative Genomics and Phenotyping of Methylobacterium Species.</title>
        <authorList>
            <person name="Alessa O."/>
            <person name="Ogura Y."/>
            <person name="Fujitani Y."/>
            <person name="Takami H."/>
            <person name="Hayashi T."/>
            <person name="Sahin N."/>
            <person name="Tani A."/>
        </authorList>
    </citation>
    <scope>NUCLEOTIDE SEQUENCE</scope>
    <source>
        <strain evidence="18">DSM 19015</strain>
    </source>
</reference>
<dbReference type="SMART" id="SM00388">
    <property type="entry name" value="HisKA"/>
    <property type="match status" value="1"/>
</dbReference>
<keyword evidence="10" id="KW-0902">Two-component regulatory system</keyword>
<dbReference type="SUPFAM" id="SSF47384">
    <property type="entry name" value="Homodimeric domain of signal transducing histidine kinase"/>
    <property type="match status" value="1"/>
</dbReference>
<keyword evidence="18" id="KW-0418">Kinase</keyword>
<keyword evidence="4" id="KW-1003">Cell membrane</keyword>
<dbReference type="SUPFAM" id="SSF55874">
    <property type="entry name" value="ATPase domain of HSP90 chaperone/DNA topoisomerase II/histidine kinase"/>
    <property type="match status" value="1"/>
</dbReference>
<evidence type="ECO:0000256" key="7">
    <source>
        <dbReference type="ARBA" id="ARBA00022741"/>
    </source>
</evidence>
<dbReference type="PROSITE" id="PS50894">
    <property type="entry name" value="HPT"/>
    <property type="match status" value="1"/>
</dbReference>
<dbReference type="InterPro" id="IPR004358">
    <property type="entry name" value="Sig_transdc_His_kin-like_C"/>
</dbReference>
<feature type="domain" description="Response regulatory" evidence="16">
    <location>
        <begin position="479"/>
        <end position="596"/>
    </location>
</feature>
<dbReference type="EC" id="2.7.13.3" evidence="3"/>
<feature type="modified residue" description="Phosphohistidine" evidence="12">
    <location>
        <position position="658"/>
    </location>
</feature>
<gene>
    <name evidence="18" type="primary">rcsC_24</name>
    <name evidence="18" type="ORF">OCOJLMKI_2997</name>
</gene>
<dbReference type="EMBL" id="BPQP01000046">
    <property type="protein sequence ID" value="GJD95783.1"/>
    <property type="molecule type" value="Genomic_DNA"/>
</dbReference>
<evidence type="ECO:0000256" key="13">
    <source>
        <dbReference type="PROSITE-ProRule" id="PRU00169"/>
    </source>
</evidence>
<dbReference type="SUPFAM" id="SSF52172">
    <property type="entry name" value="CheY-like"/>
    <property type="match status" value="1"/>
</dbReference>
<feature type="transmembrane region" description="Helical" evidence="14">
    <location>
        <begin position="190"/>
        <end position="211"/>
    </location>
</feature>
<dbReference type="Gene3D" id="1.10.287.130">
    <property type="match status" value="1"/>
</dbReference>
<keyword evidence="9 14" id="KW-1133">Transmembrane helix</keyword>
<keyword evidence="11 14" id="KW-0472">Membrane</keyword>
<keyword evidence="7" id="KW-0547">Nucleotide-binding</keyword>
<dbReference type="Proteomes" id="UP001055125">
    <property type="component" value="Unassembled WGS sequence"/>
</dbReference>
<comment type="caution">
    <text evidence="18">The sequence shown here is derived from an EMBL/GenBank/DDBJ whole genome shotgun (WGS) entry which is preliminary data.</text>
</comment>
<evidence type="ECO:0000256" key="14">
    <source>
        <dbReference type="SAM" id="Phobius"/>
    </source>
</evidence>
<dbReference type="InterPro" id="IPR036641">
    <property type="entry name" value="HPT_dom_sf"/>
</dbReference>
<evidence type="ECO:0000259" key="16">
    <source>
        <dbReference type="PROSITE" id="PS50110"/>
    </source>
</evidence>
<keyword evidence="18" id="KW-0808">Transferase</keyword>
<dbReference type="CDD" id="cd16922">
    <property type="entry name" value="HATPase_EvgS-ArcB-TorS-like"/>
    <property type="match status" value="1"/>
</dbReference>
<feature type="domain" description="HPt" evidence="17">
    <location>
        <begin position="619"/>
        <end position="713"/>
    </location>
</feature>
<dbReference type="InterPro" id="IPR036097">
    <property type="entry name" value="HisK_dim/P_sf"/>
</dbReference>
<evidence type="ECO:0000256" key="10">
    <source>
        <dbReference type="ARBA" id="ARBA00023012"/>
    </source>
</evidence>
<proteinExistence type="predicted"/>
<evidence type="ECO:0000256" key="9">
    <source>
        <dbReference type="ARBA" id="ARBA00022989"/>
    </source>
</evidence>
<dbReference type="PRINTS" id="PR00344">
    <property type="entry name" value="BCTRLSENSOR"/>
</dbReference>
<dbReference type="Pfam" id="PF02518">
    <property type="entry name" value="HATPase_c"/>
    <property type="match status" value="1"/>
</dbReference>
<sequence length="713" mass="77827">MGAFLHAAHKRNVAGLGVAALLAALLLVLASAATLTLNVGYLANSRVEFARLADVLETTSETLESIRAAETGQRGYLLTGQERYLKTYEAGVPRVWVNLDHLDEKIREPDQRAHAADLRMLVVAKLDELARTIALASRHRISAFAAIRDDVGQQLMERIEVMIRSMHERQSLLLKQRWAQEKASLELTTAVAGLTGILALVCALLGAYLLVRLREQGAREKAERASAAKSEFLATMSHEIRTPLNGILGYTDLLLEQPELGPAARQYAERVQSAGSALLTVVNDILDFSKIEAGQIMLLPEPFALETLIDNTASIVRASAEQKHVSLRIEADAGLPAYLSGDQNRLRQVLLNLLNNAIKFTAKGSVTLSVTMPSKDADPCRLRFAVQDTGIGIPASKRHLLFERFSQVDGTIQREFGGTGLGLAISKRLVELMGGEIGVESEEGHGSTFWFEVALPRTETLALVQPQSVDAAVDRDSRRLLLVEDVVLNQELACAILRRAGHEVDVAASGAEAIRAIQTKSYDLVLMDVQMPGMDGLTATRHIRALEHPSASVPIVALTANVLPQQVSAFRAAGMNDHVGKPFRRDTLLEAIERWATRAPDQVRTSTATMDREVFGDIAAMMGPETTRRLLGTLAEELETRFGEAARPTREELARSAHSMVSMSGMLGFSELSRLCSEVELACEAGAEYDALLSRLHVLRDQTVRDIDLLRAA</sequence>
<keyword evidence="19" id="KW-1185">Reference proteome</keyword>
<dbReference type="CDD" id="cd00082">
    <property type="entry name" value="HisKA"/>
    <property type="match status" value="1"/>
</dbReference>
<dbReference type="GO" id="GO:0016301">
    <property type="term" value="F:kinase activity"/>
    <property type="evidence" value="ECO:0007669"/>
    <property type="project" value="UniProtKB-KW"/>
</dbReference>
<evidence type="ECO:0000256" key="8">
    <source>
        <dbReference type="ARBA" id="ARBA00022840"/>
    </source>
</evidence>
<evidence type="ECO:0000256" key="5">
    <source>
        <dbReference type="ARBA" id="ARBA00022553"/>
    </source>
</evidence>
<keyword evidence="5 13" id="KW-0597">Phosphoprotein</keyword>
<evidence type="ECO:0000313" key="18">
    <source>
        <dbReference type="EMBL" id="GJD95783.1"/>
    </source>
</evidence>
<dbReference type="InterPro" id="IPR011006">
    <property type="entry name" value="CheY-like_superfamily"/>
</dbReference>
<dbReference type="PANTHER" id="PTHR45339">
    <property type="entry name" value="HYBRID SIGNAL TRANSDUCTION HISTIDINE KINASE J"/>
    <property type="match status" value="1"/>
</dbReference>
<dbReference type="CDD" id="cd17546">
    <property type="entry name" value="REC_hyHK_CKI1_RcsC-like"/>
    <property type="match status" value="1"/>
</dbReference>
<evidence type="ECO:0000256" key="12">
    <source>
        <dbReference type="PROSITE-ProRule" id="PRU00110"/>
    </source>
</evidence>
<dbReference type="SMART" id="SM00387">
    <property type="entry name" value="HATPase_c"/>
    <property type="match status" value="1"/>
</dbReference>
<evidence type="ECO:0000313" key="19">
    <source>
        <dbReference type="Proteomes" id="UP001055125"/>
    </source>
</evidence>
<evidence type="ECO:0000259" key="15">
    <source>
        <dbReference type="PROSITE" id="PS50109"/>
    </source>
</evidence>
<name>A0ABQ4RY51_9HYPH</name>
<protein>
    <recommendedName>
        <fullName evidence="3">histidine kinase</fullName>
        <ecNumber evidence="3">2.7.13.3</ecNumber>
    </recommendedName>
</protein>
<dbReference type="PANTHER" id="PTHR45339:SF1">
    <property type="entry name" value="HYBRID SIGNAL TRANSDUCTION HISTIDINE KINASE J"/>
    <property type="match status" value="1"/>
</dbReference>
<dbReference type="Pfam" id="PF05227">
    <property type="entry name" value="CHASE3"/>
    <property type="match status" value="1"/>
</dbReference>
<evidence type="ECO:0000256" key="4">
    <source>
        <dbReference type="ARBA" id="ARBA00022475"/>
    </source>
</evidence>
<dbReference type="InterPro" id="IPR036890">
    <property type="entry name" value="HATPase_C_sf"/>
</dbReference>
<evidence type="ECO:0000256" key="1">
    <source>
        <dbReference type="ARBA" id="ARBA00000085"/>
    </source>
</evidence>
<evidence type="ECO:0000256" key="2">
    <source>
        <dbReference type="ARBA" id="ARBA00004651"/>
    </source>
</evidence>
<dbReference type="Pfam" id="PF00512">
    <property type="entry name" value="HisKA"/>
    <property type="match status" value="1"/>
</dbReference>
<evidence type="ECO:0000256" key="6">
    <source>
        <dbReference type="ARBA" id="ARBA00022692"/>
    </source>
</evidence>
<evidence type="ECO:0000256" key="11">
    <source>
        <dbReference type="ARBA" id="ARBA00023136"/>
    </source>
</evidence>
<comment type="subcellular location">
    <subcellularLocation>
        <location evidence="2">Cell membrane</location>
        <topology evidence="2">Multi-pass membrane protein</topology>
    </subcellularLocation>
</comment>
<organism evidence="18 19">
    <name type="scientific">Methylobacterium iners</name>
    <dbReference type="NCBI Taxonomy" id="418707"/>
    <lineage>
        <taxon>Bacteria</taxon>
        <taxon>Pseudomonadati</taxon>
        <taxon>Pseudomonadota</taxon>
        <taxon>Alphaproteobacteria</taxon>
        <taxon>Hyphomicrobiales</taxon>
        <taxon>Methylobacteriaceae</taxon>
        <taxon>Methylobacterium</taxon>
    </lineage>
</organism>
<dbReference type="SMART" id="SM00448">
    <property type="entry name" value="REC"/>
    <property type="match status" value="1"/>
</dbReference>
<dbReference type="Pfam" id="PF00072">
    <property type="entry name" value="Response_reg"/>
    <property type="match status" value="1"/>
</dbReference>
<dbReference type="InterPro" id="IPR001789">
    <property type="entry name" value="Sig_transdc_resp-reg_receiver"/>
</dbReference>
<dbReference type="Pfam" id="PF01627">
    <property type="entry name" value="Hpt"/>
    <property type="match status" value="1"/>
</dbReference>
<dbReference type="CDD" id="cd19410">
    <property type="entry name" value="HK9-like_sensor"/>
    <property type="match status" value="1"/>
</dbReference>
<dbReference type="SUPFAM" id="SSF47226">
    <property type="entry name" value="Histidine-containing phosphotransfer domain, HPT domain"/>
    <property type="match status" value="1"/>
</dbReference>
<comment type="catalytic activity">
    <reaction evidence="1">
        <text>ATP + protein L-histidine = ADP + protein N-phospho-L-histidine.</text>
        <dbReference type="EC" id="2.7.13.3"/>
    </reaction>
</comment>
<dbReference type="PROSITE" id="PS50109">
    <property type="entry name" value="HIS_KIN"/>
    <property type="match status" value="1"/>
</dbReference>
<keyword evidence="8" id="KW-0067">ATP-binding</keyword>
<reference evidence="18" key="2">
    <citation type="submission" date="2021-08" db="EMBL/GenBank/DDBJ databases">
        <authorList>
            <person name="Tani A."/>
            <person name="Ola A."/>
            <person name="Ogura Y."/>
            <person name="Katsura K."/>
            <person name="Hayashi T."/>
        </authorList>
    </citation>
    <scope>NUCLEOTIDE SEQUENCE</scope>
    <source>
        <strain evidence="18">DSM 19015</strain>
    </source>
</reference>
<feature type="domain" description="Histidine kinase" evidence="15">
    <location>
        <begin position="235"/>
        <end position="457"/>
    </location>
</feature>
<evidence type="ECO:0000259" key="17">
    <source>
        <dbReference type="PROSITE" id="PS50894"/>
    </source>
</evidence>
<accession>A0ABQ4RY51</accession>